<evidence type="ECO:0000259" key="1">
    <source>
        <dbReference type="Pfam" id="PF01507"/>
    </source>
</evidence>
<protein>
    <submittedName>
        <fullName evidence="2">Phosphoadenosine phosphosulfate reductase family protein</fullName>
    </submittedName>
</protein>
<dbReference type="Gene3D" id="3.40.50.620">
    <property type="entry name" value="HUPs"/>
    <property type="match status" value="1"/>
</dbReference>
<dbReference type="PANTHER" id="PTHR43196:SF2">
    <property type="entry name" value="PHOSPHOADENOSINE PHOSPHOSULFATE REDUCTASE"/>
    <property type="match status" value="1"/>
</dbReference>
<dbReference type="PANTHER" id="PTHR43196">
    <property type="entry name" value="SULFATE ADENYLYLTRANSFERASE SUBUNIT 2"/>
    <property type="match status" value="1"/>
</dbReference>
<dbReference type="InterPro" id="IPR014729">
    <property type="entry name" value="Rossmann-like_a/b/a_fold"/>
</dbReference>
<dbReference type="InterPro" id="IPR050128">
    <property type="entry name" value="Sulfate_adenylyltrnsfr_sub2"/>
</dbReference>
<dbReference type="SUPFAM" id="SSF52402">
    <property type="entry name" value="Adenine nucleotide alpha hydrolases-like"/>
    <property type="match status" value="1"/>
</dbReference>
<evidence type="ECO:0000313" key="2">
    <source>
        <dbReference type="EMBL" id="MBC5667307.1"/>
    </source>
</evidence>
<dbReference type="EMBL" id="JACOOZ010000003">
    <property type="protein sequence ID" value="MBC5667307.1"/>
    <property type="molecule type" value="Genomic_DNA"/>
</dbReference>
<evidence type="ECO:0000313" key="3">
    <source>
        <dbReference type="Proteomes" id="UP000597877"/>
    </source>
</evidence>
<comment type="caution">
    <text evidence="2">The sequence shown here is derived from an EMBL/GenBank/DDBJ whole genome shotgun (WGS) entry which is preliminary data.</text>
</comment>
<name>A0ABR7F111_9FIRM</name>
<accession>A0ABR7F111</accession>
<dbReference type="Pfam" id="PF01507">
    <property type="entry name" value="PAPS_reduct"/>
    <property type="match status" value="1"/>
</dbReference>
<feature type="domain" description="Phosphoadenosine phosphosulphate reductase" evidence="1">
    <location>
        <begin position="50"/>
        <end position="215"/>
    </location>
</feature>
<dbReference type="InterPro" id="IPR002500">
    <property type="entry name" value="PAPS_reduct_dom"/>
</dbReference>
<keyword evidence="3" id="KW-1185">Reference proteome</keyword>
<reference evidence="2 3" key="1">
    <citation type="submission" date="2020-08" db="EMBL/GenBank/DDBJ databases">
        <title>Genome public.</title>
        <authorList>
            <person name="Liu C."/>
            <person name="Sun Q."/>
        </authorList>
    </citation>
    <scope>NUCLEOTIDE SEQUENCE [LARGE SCALE GENOMIC DNA]</scope>
    <source>
        <strain evidence="2 3">BX4</strain>
    </source>
</reference>
<gene>
    <name evidence="2" type="ORF">H8S00_04815</name>
</gene>
<proteinExistence type="predicted"/>
<dbReference type="RefSeq" id="WP_186840092.1">
    <property type="nucleotide sequence ID" value="NZ_JACOOZ010000003.1"/>
</dbReference>
<organism evidence="2 3">
    <name type="scientific">Eubacterium segne</name>
    <dbReference type="NCBI Taxonomy" id="2763045"/>
    <lineage>
        <taxon>Bacteria</taxon>
        <taxon>Bacillati</taxon>
        <taxon>Bacillota</taxon>
        <taxon>Clostridia</taxon>
        <taxon>Eubacteriales</taxon>
        <taxon>Eubacteriaceae</taxon>
        <taxon>Eubacterium</taxon>
    </lineage>
</organism>
<dbReference type="Proteomes" id="UP000597877">
    <property type="component" value="Unassembled WGS sequence"/>
</dbReference>
<sequence>MKSYDNIADVDLASWKDLIELQKEHLTQLEADSLELIKEKAEKFNTYTSIIPVSMGKDSMLTCHLVRKLYPETKAIFNNTSLDCADTYRMVKTFPNCEIMNPEKGFYQYIKEQNIIFNRISRGCCRIFKVGEMVRRLDHNKPYLMWMGMRNEESNTRSGYQDEWVNEAEWGNTCWQGILPIRKWDEMDVWLYTIWKSIKINSKYKKGYSRVGCAVSCPYYTKSTWILDKYWYPTMRNRWENILREDFISNSKWLVMNCTVDEYINQAWNGGVFRNEPTKEVIEEYAKYSNLDEKIAAQYFNKYCDNGCKSQSGKLKRIKAKDVIGMNLKYHGRDISKFYCKKCLMKMYNMDEEKWNKQVESFKQSGCDLF</sequence>